<dbReference type="GO" id="GO:0004518">
    <property type="term" value="F:nuclease activity"/>
    <property type="evidence" value="ECO:0007669"/>
    <property type="project" value="UniProtKB-KW"/>
</dbReference>
<comment type="function">
    <text evidence="12">Transposase-derived protein that may have nuclease activity. Does not have transposase activity.</text>
</comment>
<evidence type="ECO:0000256" key="8">
    <source>
        <dbReference type="ARBA" id="ARBA00022723"/>
    </source>
</evidence>
<sequence>MDLIDINDELREVAEVEMVIPRNPKVYLVRRNPFEIYTDMQFKRKYRLSKGVAQFVINLIGNEILHVNNNRGLPVSPEVQVLTTIRYLAKGAYGDDIAEHHGLSQPTLSIIVKRVVEAIAGHREEFIKFPENEELNTVKTEFYNIARCSAIVGAIDGTHVKIKCPGGENPDLFINRKGYYSLNVQVVSDAKGKIRYIVARWRGSAHDSRIWNECLLRHRFAKLMVYYLEIMGTYPCSRYLLTPLLHPKTDSENRYNRAHISTRNVVERLFGKWKNMFRCFFNGLHMKLETTKAAIVAVAIIYNIYMTGQLQNGDSSDEESDEENEIEDGYFQENMQGNLFRQQYIQRFFN</sequence>
<gene>
    <name evidence="14" type="ORF">NQ314_006919</name>
</gene>
<dbReference type="PANTHER" id="PTHR22930">
    <property type="match status" value="1"/>
</dbReference>
<evidence type="ECO:0000256" key="6">
    <source>
        <dbReference type="ARBA" id="ARBA00022490"/>
    </source>
</evidence>
<dbReference type="PRINTS" id="PR02086">
    <property type="entry name" value="PUTNUCHARBI1"/>
</dbReference>
<evidence type="ECO:0000256" key="11">
    <source>
        <dbReference type="ARBA" id="ARBA00030126"/>
    </source>
</evidence>
<evidence type="ECO:0000256" key="4">
    <source>
        <dbReference type="ARBA" id="ARBA00006958"/>
    </source>
</evidence>
<evidence type="ECO:0000256" key="10">
    <source>
        <dbReference type="ARBA" id="ARBA00023242"/>
    </source>
</evidence>
<keyword evidence="15" id="KW-1185">Reference proteome</keyword>
<evidence type="ECO:0000256" key="9">
    <source>
        <dbReference type="ARBA" id="ARBA00022801"/>
    </source>
</evidence>
<evidence type="ECO:0000256" key="2">
    <source>
        <dbReference type="ARBA" id="ARBA00004123"/>
    </source>
</evidence>
<dbReference type="PANTHER" id="PTHR22930:SF85">
    <property type="entry name" value="GH03217P-RELATED"/>
    <property type="match status" value="1"/>
</dbReference>
<dbReference type="EMBL" id="JANEYF010001890">
    <property type="protein sequence ID" value="KAJ8955202.1"/>
    <property type="molecule type" value="Genomic_DNA"/>
</dbReference>
<proteinExistence type="inferred from homology"/>
<evidence type="ECO:0000256" key="7">
    <source>
        <dbReference type="ARBA" id="ARBA00022722"/>
    </source>
</evidence>
<dbReference type="InterPro" id="IPR045249">
    <property type="entry name" value="HARBI1-like"/>
</dbReference>
<feature type="domain" description="DDE Tnp4" evidence="13">
    <location>
        <begin position="155"/>
        <end position="303"/>
    </location>
</feature>
<keyword evidence="9" id="KW-0378">Hydrolase</keyword>
<protein>
    <recommendedName>
        <fullName evidence="5">Putative nuclease HARBI1</fullName>
    </recommendedName>
    <alternativeName>
        <fullName evidence="11">Harbinger transposase-derived nuclease</fullName>
    </alternativeName>
</protein>
<keyword evidence="6" id="KW-0963">Cytoplasm</keyword>
<name>A0AAV8YUN1_9CUCU</name>
<dbReference type="GO" id="GO:0005634">
    <property type="term" value="C:nucleus"/>
    <property type="evidence" value="ECO:0007669"/>
    <property type="project" value="UniProtKB-SubCell"/>
</dbReference>
<dbReference type="GO" id="GO:0005737">
    <property type="term" value="C:cytoplasm"/>
    <property type="evidence" value="ECO:0007669"/>
    <property type="project" value="UniProtKB-SubCell"/>
</dbReference>
<evidence type="ECO:0000259" key="13">
    <source>
        <dbReference type="Pfam" id="PF13359"/>
    </source>
</evidence>
<accession>A0AAV8YUN1</accession>
<evidence type="ECO:0000256" key="3">
    <source>
        <dbReference type="ARBA" id="ARBA00004496"/>
    </source>
</evidence>
<evidence type="ECO:0000256" key="1">
    <source>
        <dbReference type="ARBA" id="ARBA00001968"/>
    </source>
</evidence>
<comment type="similarity">
    <text evidence="4">Belongs to the HARBI1 family.</text>
</comment>
<comment type="subcellular location">
    <subcellularLocation>
        <location evidence="3">Cytoplasm</location>
    </subcellularLocation>
    <subcellularLocation>
        <location evidence="2">Nucleus</location>
    </subcellularLocation>
</comment>
<comment type="caution">
    <text evidence="14">The sequence shown here is derived from an EMBL/GenBank/DDBJ whole genome shotgun (WGS) entry which is preliminary data.</text>
</comment>
<evidence type="ECO:0000313" key="14">
    <source>
        <dbReference type="EMBL" id="KAJ8955202.1"/>
    </source>
</evidence>
<dbReference type="InterPro" id="IPR027806">
    <property type="entry name" value="HARBI1_dom"/>
</dbReference>
<dbReference type="GO" id="GO:0046872">
    <property type="term" value="F:metal ion binding"/>
    <property type="evidence" value="ECO:0007669"/>
    <property type="project" value="UniProtKB-KW"/>
</dbReference>
<dbReference type="Pfam" id="PF13359">
    <property type="entry name" value="DDE_Tnp_4"/>
    <property type="match status" value="1"/>
</dbReference>
<evidence type="ECO:0000313" key="15">
    <source>
        <dbReference type="Proteomes" id="UP001162156"/>
    </source>
</evidence>
<evidence type="ECO:0000256" key="12">
    <source>
        <dbReference type="ARBA" id="ARBA00045850"/>
    </source>
</evidence>
<keyword evidence="8" id="KW-0479">Metal-binding</keyword>
<dbReference type="GO" id="GO:0016787">
    <property type="term" value="F:hydrolase activity"/>
    <property type="evidence" value="ECO:0007669"/>
    <property type="project" value="UniProtKB-KW"/>
</dbReference>
<keyword evidence="7" id="KW-0540">Nuclease</keyword>
<dbReference type="Proteomes" id="UP001162156">
    <property type="component" value="Unassembled WGS sequence"/>
</dbReference>
<dbReference type="AlphaFoldDB" id="A0AAV8YUN1"/>
<keyword evidence="10" id="KW-0539">Nucleus</keyword>
<evidence type="ECO:0000256" key="5">
    <source>
        <dbReference type="ARBA" id="ARBA00015519"/>
    </source>
</evidence>
<comment type="cofactor">
    <cofactor evidence="1">
        <name>a divalent metal cation</name>
        <dbReference type="ChEBI" id="CHEBI:60240"/>
    </cofactor>
</comment>
<reference evidence="14" key="1">
    <citation type="journal article" date="2023" name="Insect Mol. Biol.">
        <title>Genome sequencing provides insights into the evolution of gene families encoding plant cell wall-degrading enzymes in longhorned beetles.</title>
        <authorList>
            <person name="Shin N.R."/>
            <person name="Okamura Y."/>
            <person name="Kirsch R."/>
            <person name="Pauchet Y."/>
        </authorList>
    </citation>
    <scope>NUCLEOTIDE SEQUENCE</scope>
    <source>
        <strain evidence="14">RBIC_L_NR</strain>
    </source>
</reference>
<dbReference type="InterPro" id="IPR026103">
    <property type="entry name" value="HARBI1_animal"/>
</dbReference>
<organism evidence="14 15">
    <name type="scientific">Rhamnusium bicolor</name>
    <dbReference type="NCBI Taxonomy" id="1586634"/>
    <lineage>
        <taxon>Eukaryota</taxon>
        <taxon>Metazoa</taxon>
        <taxon>Ecdysozoa</taxon>
        <taxon>Arthropoda</taxon>
        <taxon>Hexapoda</taxon>
        <taxon>Insecta</taxon>
        <taxon>Pterygota</taxon>
        <taxon>Neoptera</taxon>
        <taxon>Endopterygota</taxon>
        <taxon>Coleoptera</taxon>
        <taxon>Polyphaga</taxon>
        <taxon>Cucujiformia</taxon>
        <taxon>Chrysomeloidea</taxon>
        <taxon>Cerambycidae</taxon>
        <taxon>Lepturinae</taxon>
        <taxon>Rhagiini</taxon>
        <taxon>Rhamnusium</taxon>
    </lineage>
</organism>